<dbReference type="AlphaFoldDB" id="A0AAJ5W2Z9"/>
<feature type="transmembrane region" description="Helical" evidence="1">
    <location>
        <begin position="40"/>
        <end position="57"/>
    </location>
</feature>
<dbReference type="Pfam" id="PF20619">
    <property type="entry name" value="DUF6804"/>
    <property type="match status" value="1"/>
</dbReference>
<dbReference type="InterPro" id="IPR046548">
    <property type="entry name" value="DUF6804"/>
</dbReference>
<keyword evidence="1" id="KW-0472">Membrane</keyword>
<feature type="transmembrane region" description="Helical" evidence="1">
    <location>
        <begin position="62"/>
        <end position="79"/>
    </location>
</feature>
<evidence type="ECO:0000256" key="1">
    <source>
        <dbReference type="SAM" id="Phobius"/>
    </source>
</evidence>
<dbReference type="Proteomes" id="UP001213972">
    <property type="component" value="Chromosome"/>
</dbReference>
<evidence type="ECO:0000313" key="3">
    <source>
        <dbReference type="Proteomes" id="UP001213972"/>
    </source>
</evidence>
<feature type="transmembrane region" description="Helical" evidence="1">
    <location>
        <begin position="85"/>
        <end position="106"/>
    </location>
</feature>
<accession>A0AAJ5W2Z9</accession>
<reference evidence="2" key="1">
    <citation type="submission" date="2023-03" db="EMBL/GenBank/DDBJ databases">
        <title>Andean soil-derived lignocellulolytic bacterial consortium as a source of novel taxa and putative plastic-active enzymes.</title>
        <authorList>
            <person name="Diaz-Garcia L."/>
            <person name="Chuvochina M."/>
            <person name="Feuerriegel G."/>
            <person name="Bunk B."/>
            <person name="Sproer C."/>
            <person name="Streit W.R."/>
            <person name="Rodriguez L.M."/>
            <person name="Overmann J."/>
            <person name="Jimenez D.J."/>
        </authorList>
    </citation>
    <scope>NUCLEOTIDE SEQUENCE</scope>
    <source>
        <strain evidence="2">MAG 4610</strain>
    </source>
</reference>
<organism evidence="2 3">
    <name type="scientific">Candidatus Microbacterium phytovorans</name>
    <dbReference type="NCBI Taxonomy" id="3121374"/>
    <lineage>
        <taxon>Bacteria</taxon>
        <taxon>Bacillati</taxon>
        <taxon>Actinomycetota</taxon>
        <taxon>Actinomycetes</taxon>
        <taxon>Micrococcales</taxon>
        <taxon>Microbacteriaceae</taxon>
        <taxon>Microbacterium</taxon>
    </lineage>
</organism>
<proteinExistence type="predicted"/>
<name>A0AAJ5W2Z9_9MICO</name>
<gene>
    <name evidence="2" type="ORF">P0Y48_00045</name>
</gene>
<keyword evidence="1" id="KW-0812">Transmembrane</keyword>
<protein>
    <submittedName>
        <fullName evidence="2">Uncharacterized protein</fullName>
    </submittedName>
</protein>
<dbReference type="EMBL" id="CP119321">
    <property type="protein sequence ID" value="WEK13637.1"/>
    <property type="molecule type" value="Genomic_DNA"/>
</dbReference>
<feature type="transmembrane region" description="Helical" evidence="1">
    <location>
        <begin position="12"/>
        <end position="34"/>
    </location>
</feature>
<keyword evidence="1" id="KW-1133">Transmembrane helix</keyword>
<sequence>MSRHAEPVLFQRNALAPSLIAAAVLFAAPLLAAIEWGPSTVRFTTAILGLIVGWFALQARQWWWTIVFVAIAIVWNPVYPFAFDALVWTIAQPAAAVVFLIAGALIKVPRETPSQR</sequence>
<evidence type="ECO:0000313" key="2">
    <source>
        <dbReference type="EMBL" id="WEK13637.1"/>
    </source>
</evidence>